<gene>
    <name evidence="1" type="ORF">GCM10017668_33770</name>
</gene>
<dbReference type="SUPFAM" id="SSF160631">
    <property type="entry name" value="SMI1/KNR4-like"/>
    <property type="match status" value="1"/>
</dbReference>
<dbReference type="AlphaFoldDB" id="A0A7G1NIT6"/>
<protein>
    <submittedName>
        <fullName evidence="1">SMI1/KNR4 family protein</fullName>
    </submittedName>
</protein>
<name>A0A7G1NIT6_9ACTN</name>
<reference evidence="1 2" key="1">
    <citation type="journal article" date="2014" name="Int. J. Syst. Evol. Microbiol.">
        <title>Complete genome sequence of Corynebacterium casei LMG S-19264T (=DSM 44701T), isolated from a smear-ripened cheese.</title>
        <authorList>
            <consortium name="US DOE Joint Genome Institute (JGI-PGF)"/>
            <person name="Walter F."/>
            <person name="Albersmeier A."/>
            <person name="Kalinowski J."/>
            <person name="Ruckert C."/>
        </authorList>
    </citation>
    <scope>NUCLEOTIDE SEQUENCE [LARGE SCALE GENOMIC DNA]</scope>
    <source>
        <strain evidence="1 2">JCM 4255</strain>
    </source>
</reference>
<proteinExistence type="predicted"/>
<sequence length="169" mass="18992">MTDDEIVERVRAYATAQELPPPAPSQAVAEVEAVVGYPMPKLLRRLYLEVANGGFGPDGSILSLIDAGEWYSDEESLLQLVRDWCSESEPEPPLQPLHVPPLVTLGCAIWWHVDVSTPEGRMWGWDPNARCEQHRFLVEQFTLAEWLADWLEGNRTFPQPPPVVDCPSC</sequence>
<organism evidence="1 2">
    <name type="scientific">Streptomyces tuirus</name>
    <dbReference type="NCBI Taxonomy" id="68278"/>
    <lineage>
        <taxon>Bacteria</taxon>
        <taxon>Bacillati</taxon>
        <taxon>Actinomycetota</taxon>
        <taxon>Actinomycetes</taxon>
        <taxon>Kitasatosporales</taxon>
        <taxon>Streptomycetaceae</taxon>
        <taxon>Streptomyces</taxon>
    </lineage>
</organism>
<dbReference type="EMBL" id="AP023439">
    <property type="protein sequence ID" value="BCL21534.1"/>
    <property type="molecule type" value="Genomic_DNA"/>
</dbReference>
<dbReference type="RefSeq" id="WP_190900595.1">
    <property type="nucleotide sequence ID" value="NZ_AP023439.1"/>
</dbReference>
<dbReference type="KEGG" id="stui:GCM10017668_33770"/>
<dbReference type="Proteomes" id="UP000516373">
    <property type="component" value="Chromosome"/>
</dbReference>
<dbReference type="InterPro" id="IPR037883">
    <property type="entry name" value="Knr4/Smi1-like_sf"/>
</dbReference>
<evidence type="ECO:0000313" key="2">
    <source>
        <dbReference type="Proteomes" id="UP000516373"/>
    </source>
</evidence>
<evidence type="ECO:0000313" key="1">
    <source>
        <dbReference type="EMBL" id="BCL21534.1"/>
    </source>
</evidence>
<accession>A0A7G1NIT6</accession>